<feature type="domain" description="Peptidase M16 middle/third" evidence="9">
    <location>
        <begin position="464"/>
        <end position="523"/>
    </location>
</feature>
<name>A0A0D3L230_EMIH1</name>
<comment type="similarity">
    <text evidence="1">Belongs to the peptidase M16 family.</text>
</comment>
<dbReference type="GO" id="GO:0043171">
    <property type="term" value="P:peptide catabolic process"/>
    <property type="evidence" value="ECO:0007669"/>
    <property type="project" value="TreeGrafter"/>
</dbReference>
<dbReference type="InterPro" id="IPR007863">
    <property type="entry name" value="Peptidase_M16_C"/>
</dbReference>
<feature type="domain" description="Coenzyme PQQ synthesis protein F-like C-terminal lobe" evidence="10">
    <location>
        <begin position="656"/>
        <end position="717"/>
    </location>
</feature>
<evidence type="ECO:0000259" key="8">
    <source>
        <dbReference type="Pfam" id="PF05193"/>
    </source>
</evidence>
<keyword evidence="3" id="KW-0479">Metal-binding</keyword>
<keyword evidence="2" id="KW-0645">Protease</keyword>
<evidence type="ECO:0000259" key="10">
    <source>
        <dbReference type="Pfam" id="PF22456"/>
    </source>
</evidence>
<sequence length="844" mass="93432">MPASTAVPCCPNRHALKPFVTPHDRFNCDLCGDDQPKGIDMRGCRICEHDVCGKCSPPVDVPLDVADADAEIVEVCPSGHPLEPFAMEDEFGECDLCGCDQPEDAPMRSCRICDFDVCQSCTANLAPRPRAAAVPPVPVVERSDDIRKPAIDGRSYRYVKLPNELRIVLVSDGEADKAAASLDVAVGHAWLLGGASNAYTAFENTNYHFEVLPAHLPGALDRFAQFFIAPLFTESGASRERPPLAIRDALFAFHQRHYSANAMRLCVVGKQSLAELEQLLRLLTVLWPMPPIRQLWRSKPHRYISHLLGHESEGSLLSLLKGRGWVDSLCAGESVSASDFAMFEVQMALSEEGDGKARWVFEECSSLAEMGFRYKEQDEPMDAANSLATSLEHHPPADVLSAPYLHQEFDPAAIEAMLALLTPARVITLHSSRCVAAAAPYREPWYNTPFGAAHASVGPRLLAGVELWHKTDATFRRPKTNMWMALQLSQAYATPLKVVMTSLFTRQLSDELTEFSYHAEAPDLAAERFAIQRDNAPYQHAVYLASVPLARVLLEVRRHHILDYYREVVESGSLDLDEYRAFAGEMVAAARAAIGSKPLSCDERRECESMYRALVLPADSEVWVRQHPSTLPEDQRLLANADETNSAIEVFLQAGVLHKCAEQQLRTVEQLGYIVWCTSRFTYNTVGLRSTRPAVGLRFIIQSAVASPTTLDERIEALPRVGARPAAWVLLLSSWHEMTPLQQYDFDRNERDAEAVRALTQPQLAAFWDATLSRASGAQQQAPFRACVRRKASFQVFAPHLELPPPPDGVVCLDTIEAVQQFKKSLSAWPGVHEEGGGGDSLQS</sequence>
<evidence type="ECO:0000256" key="2">
    <source>
        <dbReference type="ARBA" id="ARBA00022670"/>
    </source>
</evidence>
<dbReference type="GO" id="GO:0004222">
    <property type="term" value="F:metalloendopeptidase activity"/>
    <property type="evidence" value="ECO:0007669"/>
    <property type="project" value="TreeGrafter"/>
</dbReference>
<dbReference type="Pfam" id="PF22456">
    <property type="entry name" value="PqqF-like_C_4"/>
    <property type="match status" value="1"/>
</dbReference>
<evidence type="ECO:0000259" key="7">
    <source>
        <dbReference type="Pfam" id="PF00675"/>
    </source>
</evidence>
<dbReference type="Pfam" id="PF16187">
    <property type="entry name" value="Peptidase_M16_M"/>
    <property type="match status" value="2"/>
</dbReference>
<feature type="domain" description="Peptidase M16 C-terminal" evidence="8">
    <location>
        <begin position="247"/>
        <end position="280"/>
    </location>
</feature>
<dbReference type="KEGG" id="ehx:EMIHUDRAFT_461074"/>
<evidence type="ECO:0000256" key="6">
    <source>
        <dbReference type="ARBA" id="ARBA00023049"/>
    </source>
</evidence>
<dbReference type="GO" id="GO:0005829">
    <property type="term" value="C:cytosol"/>
    <property type="evidence" value="ECO:0007669"/>
    <property type="project" value="TreeGrafter"/>
</dbReference>
<evidence type="ECO:0000313" key="11">
    <source>
        <dbReference type="EnsemblProtists" id="EOD42065"/>
    </source>
</evidence>
<dbReference type="InterPro" id="IPR032632">
    <property type="entry name" value="Peptidase_M16_M"/>
</dbReference>
<keyword evidence="6" id="KW-0482">Metalloprotease</keyword>
<feature type="domain" description="Peptidase M16 middle/third" evidence="9">
    <location>
        <begin position="372"/>
        <end position="451"/>
    </location>
</feature>
<evidence type="ECO:0000313" key="12">
    <source>
        <dbReference type="Proteomes" id="UP000013827"/>
    </source>
</evidence>
<dbReference type="InterPro" id="IPR054734">
    <property type="entry name" value="PqqF-like_C_4"/>
</dbReference>
<evidence type="ECO:0008006" key="13">
    <source>
        <dbReference type="Google" id="ProtNLM"/>
    </source>
</evidence>
<dbReference type="AlphaFoldDB" id="A0A0D3L230"/>
<dbReference type="EnsemblProtists" id="EOD42065">
    <property type="protein sequence ID" value="EOD42065"/>
    <property type="gene ID" value="EMIHUDRAFT_461074"/>
</dbReference>
<keyword evidence="12" id="KW-1185">Reference proteome</keyword>
<dbReference type="eggNOG" id="KOG0959">
    <property type="taxonomic scope" value="Eukaryota"/>
</dbReference>
<reference evidence="11" key="2">
    <citation type="submission" date="2024-10" db="UniProtKB">
        <authorList>
            <consortium name="EnsemblProtists"/>
        </authorList>
    </citation>
    <scope>IDENTIFICATION</scope>
</reference>
<feature type="domain" description="Peptidase M16 N-terminal" evidence="7">
    <location>
        <begin position="192"/>
        <end position="242"/>
    </location>
</feature>
<dbReference type="STRING" id="2903.R1FSJ2"/>
<dbReference type="InterPro" id="IPR050626">
    <property type="entry name" value="Peptidase_M16"/>
</dbReference>
<dbReference type="GeneID" id="17287335"/>
<feature type="domain" description="Peptidase M16 C-terminal" evidence="8">
    <location>
        <begin position="283"/>
        <end position="358"/>
    </location>
</feature>
<dbReference type="InterPro" id="IPR011765">
    <property type="entry name" value="Pept_M16_N"/>
</dbReference>
<dbReference type="PANTHER" id="PTHR43690:SF18">
    <property type="entry name" value="INSULIN-DEGRADING ENZYME-RELATED"/>
    <property type="match status" value="1"/>
</dbReference>
<dbReference type="InterPro" id="IPR011249">
    <property type="entry name" value="Metalloenz_LuxS/M16"/>
</dbReference>
<evidence type="ECO:0000256" key="3">
    <source>
        <dbReference type="ARBA" id="ARBA00022723"/>
    </source>
</evidence>
<evidence type="ECO:0000256" key="4">
    <source>
        <dbReference type="ARBA" id="ARBA00022801"/>
    </source>
</evidence>
<organism evidence="11 12">
    <name type="scientific">Emiliania huxleyi (strain CCMP1516)</name>
    <dbReference type="NCBI Taxonomy" id="280463"/>
    <lineage>
        <taxon>Eukaryota</taxon>
        <taxon>Haptista</taxon>
        <taxon>Haptophyta</taxon>
        <taxon>Prymnesiophyceae</taxon>
        <taxon>Isochrysidales</taxon>
        <taxon>Noelaerhabdaceae</taxon>
        <taxon>Emiliania</taxon>
    </lineage>
</organism>
<evidence type="ECO:0000256" key="1">
    <source>
        <dbReference type="ARBA" id="ARBA00007261"/>
    </source>
</evidence>
<evidence type="ECO:0000256" key="5">
    <source>
        <dbReference type="ARBA" id="ARBA00022833"/>
    </source>
</evidence>
<dbReference type="Pfam" id="PF05193">
    <property type="entry name" value="Peptidase_M16_C"/>
    <property type="match status" value="2"/>
</dbReference>
<dbReference type="GO" id="GO:0005739">
    <property type="term" value="C:mitochondrion"/>
    <property type="evidence" value="ECO:0007669"/>
    <property type="project" value="TreeGrafter"/>
</dbReference>
<dbReference type="HOGENOM" id="CLU_004639_1_1_1"/>
<dbReference type="RefSeq" id="XP_005794494.1">
    <property type="nucleotide sequence ID" value="XM_005794437.1"/>
</dbReference>
<dbReference type="Gene3D" id="3.30.830.10">
    <property type="entry name" value="Metalloenzyme, LuxS/M16 peptidase-like"/>
    <property type="match status" value="7"/>
</dbReference>
<keyword evidence="5" id="KW-0862">Zinc</keyword>
<reference evidence="12" key="1">
    <citation type="journal article" date="2013" name="Nature">
        <title>Pan genome of the phytoplankton Emiliania underpins its global distribution.</title>
        <authorList>
            <person name="Read B.A."/>
            <person name="Kegel J."/>
            <person name="Klute M.J."/>
            <person name="Kuo A."/>
            <person name="Lefebvre S.C."/>
            <person name="Maumus F."/>
            <person name="Mayer C."/>
            <person name="Miller J."/>
            <person name="Monier A."/>
            <person name="Salamov A."/>
            <person name="Young J."/>
            <person name="Aguilar M."/>
            <person name="Claverie J.M."/>
            <person name="Frickenhaus S."/>
            <person name="Gonzalez K."/>
            <person name="Herman E.K."/>
            <person name="Lin Y.C."/>
            <person name="Napier J."/>
            <person name="Ogata H."/>
            <person name="Sarno A.F."/>
            <person name="Shmutz J."/>
            <person name="Schroeder D."/>
            <person name="de Vargas C."/>
            <person name="Verret F."/>
            <person name="von Dassow P."/>
            <person name="Valentin K."/>
            <person name="Van de Peer Y."/>
            <person name="Wheeler G."/>
            <person name="Dacks J.B."/>
            <person name="Delwiche C.F."/>
            <person name="Dyhrman S.T."/>
            <person name="Glockner G."/>
            <person name="John U."/>
            <person name="Richards T."/>
            <person name="Worden A.Z."/>
            <person name="Zhang X."/>
            <person name="Grigoriev I.V."/>
            <person name="Allen A.E."/>
            <person name="Bidle K."/>
            <person name="Borodovsky M."/>
            <person name="Bowler C."/>
            <person name="Brownlee C."/>
            <person name="Cock J.M."/>
            <person name="Elias M."/>
            <person name="Gladyshev V.N."/>
            <person name="Groth M."/>
            <person name="Guda C."/>
            <person name="Hadaegh A."/>
            <person name="Iglesias-Rodriguez M.D."/>
            <person name="Jenkins J."/>
            <person name="Jones B.M."/>
            <person name="Lawson T."/>
            <person name="Leese F."/>
            <person name="Lindquist E."/>
            <person name="Lobanov A."/>
            <person name="Lomsadze A."/>
            <person name="Malik S.B."/>
            <person name="Marsh M.E."/>
            <person name="Mackinder L."/>
            <person name="Mock T."/>
            <person name="Mueller-Roeber B."/>
            <person name="Pagarete A."/>
            <person name="Parker M."/>
            <person name="Probert I."/>
            <person name="Quesneville H."/>
            <person name="Raines C."/>
            <person name="Rensing S.A."/>
            <person name="Riano-Pachon D.M."/>
            <person name="Richier S."/>
            <person name="Rokitta S."/>
            <person name="Shiraiwa Y."/>
            <person name="Soanes D.M."/>
            <person name="van der Giezen M."/>
            <person name="Wahlund T.M."/>
            <person name="Williams B."/>
            <person name="Wilson W."/>
            <person name="Wolfe G."/>
            <person name="Wurch L.L."/>
        </authorList>
    </citation>
    <scope>NUCLEOTIDE SEQUENCE</scope>
</reference>
<dbReference type="GO" id="GO:0046872">
    <property type="term" value="F:metal ion binding"/>
    <property type="evidence" value="ECO:0007669"/>
    <property type="project" value="UniProtKB-KW"/>
</dbReference>
<keyword evidence="4" id="KW-0378">Hydrolase</keyword>
<dbReference type="PaxDb" id="2903-EOD42065"/>
<evidence type="ECO:0000259" key="9">
    <source>
        <dbReference type="Pfam" id="PF16187"/>
    </source>
</evidence>
<dbReference type="Proteomes" id="UP000013827">
    <property type="component" value="Unassembled WGS sequence"/>
</dbReference>
<dbReference type="GO" id="GO:0051603">
    <property type="term" value="P:proteolysis involved in protein catabolic process"/>
    <property type="evidence" value="ECO:0007669"/>
    <property type="project" value="TreeGrafter"/>
</dbReference>
<dbReference type="Pfam" id="PF00675">
    <property type="entry name" value="Peptidase_M16"/>
    <property type="match status" value="1"/>
</dbReference>
<dbReference type="SUPFAM" id="SSF63411">
    <property type="entry name" value="LuxS/MPP-like metallohydrolase"/>
    <property type="match status" value="4"/>
</dbReference>
<dbReference type="PANTHER" id="PTHR43690">
    <property type="entry name" value="NARDILYSIN"/>
    <property type="match status" value="1"/>
</dbReference>
<proteinExistence type="inferred from homology"/>
<accession>A0A0D3L230</accession>
<protein>
    <recommendedName>
        <fullName evidence="13">ZZ-type domain-containing protein</fullName>
    </recommendedName>
</protein>